<dbReference type="AlphaFoldDB" id="A0A2P6N933"/>
<dbReference type="EMBL" id="MDYQ01000147">
    <property type="protein sequence ID" value="PRP80478.1"/>
    <property type="molecule type" value="Genomic_DNA"/>
</dbReference>
<dbReference type="STRING" id="1890364.A0A2P6N933"/>
<accession>A0A2P6N933</accession>
<dbReference type="Proteomes" id="UP000241769">
    <property type="component" value="Unassembled WGS sequence"/>
</dbReference>
<name>A0A2P6N933_9EUKA</name>
<evidence type="ECO:0000313" key="2">
    <source>
        <dbReference type="Proteomes" id="UP000241769"/>
    </source>
</evidence>
<sequence length="88" mass="10084">MSHRPTSLTGQLHSKWSHKTLLPGEYVQNYAEFLEEQGVKKNQVFKGNYLDHYGYHEIVQEAGFTEHTNPNNSWFGAFSQMKAAGILL</sequence>
<reference evidence="1 2" key="1">
    <citation type="journal article" date="2018" name="Genome Biol. Evol.">
        <title>Multiple Roots of Fruiting Body Formation in Amoebozoa.</title>
        <authorList>
            <person name="Hillmann F."/>
            <person name="Forbes G."/>
            <person name="Novohradska S."/>
            <person name="Ferling I."/>
            <person name="Riege K."/>
            <person name="Groth M."/>
            <person name="Westermann M."/>
            <person name="Marz M."/>
            <person name="Spaller T."/>
            <person name="Winckler T."/>
            <person name="Schaap P."/>
            <person name="Glockner G."/>
        </authorList>
    </citation>
    <scope>NUCLEOTIDE SEQUENCE [LARGE SCALE GENOMIC DNA]</scope>
    <source>
        <strain evidence="1 2">Jena</strain>
    </source>
</reference>
<dbReference type="InParanoid" id="A0A2P6N933"/>
<gene>
    <name evidence="1" type="ORF">PROFUN_11700</name>
</gene>
<evidence type="ECO:0000313" key="1">
    <source>
        <dbReference type="EMBL" id="PRP80478.1"/>
    </source>
</evidence>
<proteinExistence type="predicted"/>
<keyword evidence="2" id="KW-1185">Reference proteome</keyword>
<comment type="caution">
    <text evidence="1">The sequence shown here is derived from an EMBL/GenBank/DDBJ whole genome shotgun (WGS) entry which is preliminary data.</text>
</comment>
<protein>
    <submittedName>
        <fullName evidence="1">Uncharacterized protein</fullName>
    </submittedName>
</protein>
<organism evidence="1 2">
    <name type="scientific">Planoprotostelium fungivorum</name>
    <dbReference type="NCBI Taxonomy" id="1890364"/>
    <lineage>
        <taxon>Eukaryota</taxon>
        <taxon>Amoebozoa</taxon>
        <taxon>Evosea</taxon>
        <taxon>Variosea</taxon>
        <taxon>Cavosteliida</taxon>
        <taxon>Cavosteliaceae</taxon>
        <taxon>Planoprotostelium</taxon>
    </lineage>
</organism>
<dbReference type="OrthoDB" id="1731983at2759"/>